<dbReference type="Proteomes" id="UP000037558">
    <property type="component" value="Unassembled WGS sequence"/>
</dbReference>
<feature type="domain" description="DUF7147" evidence="1">
    <location>
        <begin position="1"/>
        <end position="123"/>
    </location>
</feature>
<organism evidence="2 3">
    <name type="scientific">Priestia koreensis</name>
    <dbReference type="NCBI Taxonomy" id="284581"/>
    <lineage>
        <taxon>Bacteria</taxon>
        <taxon>Bacillati</taxon>
        <taxon>Bacillota</taxon>
        <taxon>Bacilli</taxon>
        <taxon>Bacillales</taxon>
        <taxon>Bacillaceae</taxon>
        <taxon>Priestia</taxon>
    </lineage>
</organism>
<protein>
    <submittedName>
        <fullName evidence="2">Methylthioribose kinase</fullName>
    </submittedName>
</protein>
<keyword evidence="2" id="KW-0808">Transferase</keyword>
<dbReference type="RefSeq" id="WP_053403397.1">
    <property type="nucleotide sequence ID" value="NZ_JAUBKI010000004.1"/>
</dbReference>
<dbReference type="GO" id="GO:0016301">
    <property type="term" value="F:kinase activity"/>
    <property type="evidence" value="ECO:0007669"/>
    <property type="project" value="UniProtKB-KW"/>
</dbReference>
<accession>A0A0M0KPH6</accession>
<dbReference type="OrthoDB" id="2427086at2"/>
<dbReference type="AlphaFoldDB" id="A0A0M0KPH6"/>
<reference evidence="3" key="1">
    <citation type="submission" date="2015-08" db="EMBL/GenBank/DDBJ databases">
        <title>Fjat-14210 dsm16467.</title>
        <authorList>
            <person name="Liu B."/>
            <person name="Wang J."/>
            <person name="Zhu Y."/>
            <person name="Liu G."/>
            <person name="Chen Q."/>
            <person name="Chen Z."/>
            <person name="Lan J."/>
            <person name="Che J."/>
            <person name="Ge C."/>
            <person name="Shi H."/>
            <person name="Pan Z."/>
            <person name="Liu X."/>
        </authorList>
    </citation>
    <scope>NUCLEOTIDE SEQUENCE [LARGE SCALE GENOMIC DNA]</scope>
    <source>
        <strain evidence="3">DSM 16467</strain>
    </source>
</reference>
<evidence type="ECO:0000313" key="2">
    <source>
        <dbReference type="EMBL" id="KOO40761.1"/>
    </source>
</evidence>
<sequence>MIQRFIELGEGYSDIYELFELARSNKHRLAHLLLLETTIDGQRKGSFVVVLSPASEGKFQPLYISREGIALTESSKRIELFQELAASLEKKVISIDVRSSKSFAETDLYYQYLIGILRMNRYILPMQ</sequence>
<evidence type="ECO:0000313" key="3">
    <source>
        <dbReference type="Proteomes" id="UP000037558"/>
    </source>
</evidence>
<dbReference type="STRING" id="284581.AMD01_20880"/>
<keyword evidence="2" id="KW-0418">Kinase</keyword>
<name>A0A0M0KPH6_9BACI</name>
<evidence type="ECO:0000259" key="1">
    <source>
        <dbReference type="Pfam" id="PF23648"/>
    </source>
</evidence>
<dbReference type="InterPro" id="IPR055571">
    <property type="entry name" value="DUF7147"/>
</dbReference>
<dbReference type="PATRIC" id="fig|284581.3.peg.1504"/>
<gene>
    <name evidence="2" type="ORF">AMD01_20880</name>
</gene>
<dbReference type="EMBL" id="LILC01000032">
    <property type="protein sequence ID" value="KOO40761.1"/>
    <property type="molecule type" value="Genomic_DNA"/>
</dbReference>
<dbReference type="Pfam" id="PF23648">
    <property type="entry name" value="DUF7147"/>
    <property type="match status" value="1"/>
</dbReference>
<keyword evidence="3" id="KW-1185">Reference proteome</keyword>
<comment type="caution">
    <text evidence="2">The sequence shown here is derived from an EMBL/GenBank/DDBJ whole genome shotgun (WGS) entry which is preliminary data.</text>
</comment>
<proteinExistence type="predicted"/>